<gene>
    <name evidence="1" type="ORF">MADE_000001020995</name>
</gene>
<sequence>MSSNNKKETPLVEVLKVLFYFLLIALIISALSACGGGANATAHITEEIDNTVGPHIVFLAHRDEDFNKGV</sequence>
<dbReference type="HOGENOM" id="CLU_2748831_0_0_6"/>
<evidence type="ECO:0000313" key="2">
    <source>
        <dbReference type="Proteomes" id="UP000001870"/>
    </source>
</evidence>
<dbReference type="PROSITE" id="PS51257">
    <property type="entry name" value="PROKAR_LIPOPROTEIN"/>
    <property type="match status" value="1"/>
</dbReference>
<organism evidence="1 2">
    <name type="scientific">Alteromonas mediterranea (strain DSM 17117 / CIP 110805 / LMG 28347 / Deep ecotype)</name>
    <dbReference type="NCBI Taxonomy" id="1774373"/>
    <lineage>
        <taxon>Bacteria</taxon>
        <taxon>Pseudomonadati</taxon>
        <taxon>Pseudomonadota</taxon>
        <taxon>Gammaproteobacteria</taxon>
        <taxon>Alteromonadales</taxon>
        <taxon>Alteromonadaceae</taxon>
        <taxon>Alteromonas/Salinimonas group</taxon>
        <taxon>Alteromonas</taxon>
    </lineage>
</organism>
<reference evidence="1 2" key="1">
    <citation type="journal article" date="2008" name="ISME J.">
        <title>Comparative genomics of two ecotypes of the marine planktonic copiotroph Alteromonas macleodii suggests alternative lifestyles associated with different kinds of particulate organic matter.</title>
        <authorList>
            <person name="Ivars-Martinez E."/>
            <person name="Martin-Cuadrado A.B."/>
            <person name="D'Auria G."/>
            <person name="Mira A."/>
            <person name="Ferriera S."/>
            <person name="Johnson J."/>
            <person name="Friedman R."/>
            <person name="Rodriguez-Valera F."/>
        </authorList>
    </citation>
    <scope>NUCLEOTIDE SEQUENCE [LARGE SCALE GENOMIC DNA]</scope>
    <source>
        <strain evidence="2">DSM 17117 / CIP 110805 / LMG 28347 / Deep ecotype</strain>
    </source>
</reference>
<dbReference type="AlphaFoldDB" id="T2DKW6"/>
<dbReference type="EMBL" id="CP001103">
    <property type="protein sequence ID" value="AGV54006.1"/>
    <property type="molecule type" value="Genomic_DNA"/>
</dbReference>
<dbReference type="Proteomes" id="UP000001870">
    <property type="component" value="Chromosome"/>
</dbReference>
<dbReference type="KEGG" id="amc:MADE_000001020995"/>
<evidence type="ECO:0000313" key="1">
    <source>
        <dbReference type="EMBL" id="AGV54006.1"/>
    </source>
</evidence>
<keyword evidence="2" id="KW-1185">Reference proteome</keyword>
<reference evidence="1 2" key="2">
    <citation type="journal article" date="2015" name="Antonie Van Leeuwenhoek">
        <title>Ecophysiological diversity of a novel member of the genus Alteromonas, and description of Alteromonas mediterranea sp. nov.</title>
        <authorList>
            <person name="Ivanova E.P."/>
            <person name="Lopez-Perez M."/>
            <person name="Zabalos M."/>
            <person name="Nguyen S.H."/>
            <person name="Webb H.K."/>
            <person name="Ryan J."/>
            <person name="Lagutin K."/>
            <person name="Vyssotski M."/>
            <person name="Crawford R.J."/>
            <person name="Rodriguez-Valera F."/>
        </authorList>
    </citation>
    <scope>NUCLEOTIDE SEQUENCE [LARGE SCALE GENOMIC DNA]</scope>
    <source>
        <strain evidence="2">DSM 17117 / CIP 110805 / LMG 28347 / Deep ecotype</strain>
    </source>
</reference>
<name>T2DKW6_ALTMD</name>
<dbReference type="RefSeq" id="WP_023559571.1">
    <property type="nucleotide sequence ID" value="NC_011138.3"/>
</dbReference>
<protein>
    <submittedName>
        <fullName evidence="1">Uncharacterized protein</fullName>
    </submittedName>
</protein>
<proteinExistence type="predicted"/>
<accession>T2DKW6</accession>